<reference evidence="1 2" key="1">
    <citation type="submission" date="2019-04" db="EMBL/GenBank/DDBJ databases">
        <title>Annotation for the trematode Fasciola gigantica.</title>
        <authorList>
            <person name="Choi Y.-J."/>
        </authorList>
    </citation>
    <scope>NUCLEOTIDE SEQUENCE [LARGE SCALE GENOMIC DNA]</scope>
    <source>
        <strain evidence="1">Uganda_cow_1</strain>
    </source>
</reference>
<comment type="caution">
    <text evidence="1">The sequence shown here is derived from an EMBL/GenBank/DDBJ whole genome shotgun (WGS) entry which is preliminary data.</text>
</comment>
<evidence type="ECO:0000313" key="2">
    <source>
        <dbReference type="Proteomes" id="UP000316759"/>
    </source>
</evidence>
<protein>
    <submittedName>
        <fullName evidence="1">Family C48 unassigned peptidase (C48 family)</fullName>
    </submittedName>
</protein>
<name>A0A504XQR3_FASGI</name>
<proteinExistence type="predicted"/>
<organism evidence="1 2">
    <name type="scientific">Fasciola gigantica</name>
    <name type="common">Giant liver fluke</name>
    <dbReference type="NCBI Taxonomy" id="46835"/>
    <lineage>
        <taxon>Eukaryota</taxon>
        <taxon>Metazoa</taxon>
        <taxon>Spiralia</taxon>
        <taxon>Lophotrochozoa</taxon>
        <taxon>Platyhelminthes</taxon>
        <taxon>Trematoda</taxon>
        <taxon>Digenea</taxon>
        <taxon>Plagiorchiida</taxon>
        <taxon>Echinostomata</taxon>
        <taxon>Echinostomatoidea</taxon>
        <taxon>Fasciolidae</taxon>
        <taxon>Fasciola</taxon>
    </lineage>
</organism>
<accession>A0A504XQR3</accession>
<dbReference type="AlphaFoldDB" id="A0A504XQR3"/>
<dbReference type="Proteomes" id="UP000316759">
    <property type="component" value="Unassembled WGS sequence"/>
</dbReference>
<dbReference type="OrthoDB" id="1939479at2759"/>
<keyword evidence="2" id="KW-1185">Reference proteome</keyword>
<sequence>CSLSPIRINEEVTQNPSTSHAFKAHPLVLARPKSKSSQLLEPDQVDREARAWLKACERTPFLSSDWLNHLTFNYQNRADQRAKERELAEAKLRHCEKQREVSHRWRMENLEQRLACLLLTPPVLVDPYLVPQPIPIELPYKPTPRLVPPALPGTSPSRQF</sequence>
<dbReference type="EMBL" id="SUNJ01015616">
    <property type="protein sequence ID" value="TPP49668.1"/>
    <property type="molecule type" value="Genomic_DNA"/>
</dbReference>
<evidence type="ECO:0000313" key="1">
    <source>
        <dbReference type="EMBL" id="TPP49668.1"/>
    </source>
</evidence>
<gene>
    <name evidence="1" type="ORF">FGIG_12684</name>
</gene>
<feature type="non-terminal residue" evidence="1">
    <location>
        <position position="1"/>
    </location>
</feature>